<comment type="caution">
    <text evidence="2">The sequence shown here is derived from an EMBL/GenBank/DDBJ whole genome shotgun (WGS) entry which is preliminary data.</text>
</comment>
<feature type="compositionally biased region" description="Pro residues" evidence="1">
    <location>
        <begin position="583"/>
        <end position="603"/>
    </location>
</feature>
<proteinExistence type="predicted"/>
<dbReference type="Proteomes" id="UP000663846">
    <property type="component" value="Unassembled WGS sequence"/>
</dbReference>
<feature type="compositionally biased region" description="Low complexity" evidence="1">
    <location>
        <begin position="415"/>
        <end position="424"/>
    </location>
</feature>
<evidence type="ECO:0000313" key="2">
    <source>
        <dbReference type="EMBL" id="CAE6394208.1"/>
    </source>
</evidence>
<gene>
    <name evidence="2" type="ORF">RDB_LOCUS47419</name>
</gene>
<protein>
    <submittedName>
        <fullName evidence="2">Uncharacterized protein</fullName>
    </submittedName>
</protein>
<feature type="compositionally biased region" description="Polar residues" evidence="1">
    <location>
        <begin position="533"/>
        <end position="552"/>
    </location>
</feature>
<feature type="compositionally biased region" description="Basic and acidic residues" evidence="1">
    <location>
        <begin position="556"/>
        <end position="573"/>
    </location>
</feature>
<feature type="compositionally biased region" description="Polar residues" evidence="1">
    <location>
        <begin position="358"/>
        <end position="368"/>
    </location>
</feature>
<feature type="compositionally biased region" description="Pro residues" evidence="1">
    <location>
        <begin position="1"/>
        <end position="12"/>
    </location>
</feature>
<feature type="compositionally biased region" description="Acidic residues" evidence="1">
    <location>
        <begin position="221"/>
        <end position="233"/>
    </location>
</feature>
<accession>A0A8H2WK53</accession>
<feature type="compositionally biased region" description="Polar residues" evidence="1">
    <location>
        <begin position="36"/>
        <end position="47"/>
    </location>
</feature>
<dbReference type="EMBL" id="CAJMWS010000297">
    <property type="protein sequence ID" value="CAE6394208.1"/>
    <property type="molecule type" value="Genomic_DNA"/>
</dbReference>
<sequence>MDSNPTPDPAPDTPRSDPAPEQGPAPEPPASPKPSTSDSTPLDVNQPTPIPDDNVKDETSAAHITPSPTPGEPQDQNQNQDEDKPMDSALPVERAPSSEASAEAPHSPDPSASDPAPAPAPTSPPPAVQSLVPAVPPVHTMHLPLTMVQTTAEAGQNLTARQLGQRARRARERELQAQGLYTPKRRTSSAATMSDFHPTPTQLPSQSQPQSQDVTMQSADEGGDDDGEGELESEVAGSAPSVPPHSASHLIPPIAVLAPVSTPSRASLAQRARRDRERASRLGVSPNPSPNGLPTESPPTTSSATMTVHPIPFNPTATPGQTQPPTLTRGQLAQRARRARERVERAAKSANGSVPGEQWTQSLNSTSDGSGGMSSAGEAVFAVAPPPPGFDTAQVGQTSPQSGYGVGLGAAHVPQQLNRAQLAQRARRARERQQRVATAATHASGVPLMSPPQGSNDLGPRSDSSSVPPGSPGVARHHTSSPARTSLSPMTSSVADTPAPLNIGAQFNQVFRSLTAGDNGVSRAIADSGVGVLSTSSKGRTTSPAERLTSPSVAPKVEESTKVETMEVDHEENVDQLSEEAPAPSPASTPARAPTPPMEPIQPVPTSNKPQPEVHRSAVQSVGA</sequence>
<name>A0A8H2WK53_9AGAM</name>
<feature type="region of interest" description="Disordered" evidence="1">
    <location>
        <begin position="1"/>
        <end position="135"/>
    </location>
</feature>
<evidence type="ECO:0000256" key="1">
    <source>
        <dbReference type="SAM" id="MobiDB-lite"/>
    </source>
</evidence>
<feature type="compositionally biased region" description="Pro residues" evidence="1">
    <location>
        <begin position="116"/>
        <end position="127"/>
    </location>
</feature>
<feature type="compositionally biased region" description="Low complexity" evidence="1">
    <location>
        <begin position="235"/>
        <end position="249"/>
    </location>
</feature>
<feature type="compositionally biased region" description="Polar residues" evidence="1">
    <location>
        <begin position="480"/>
        <end position="495"/>
    </location>
</feature>
<dbReference type="AlphaFoldDB" id="A0A8H2WK53"/>
<feature type="compositionally biased region" description="Low complexity" evidence="1">
    <location>
        <begin position="198"/>
        <end position="212"/>
    </location>
</feature>
<feature type="compositionally biased region" description="Low complexity" evidence="1">
    <location>
        <begin position="315"/>
        <end position="334"/>
    </location>
</feature>
<organism evidence="2 3">
    <name type="scientific">Rhizoctonia solani</name>
    <dbReference type="NCBI Taxonomy" id="456999"/>
    <lineage>
        <taxon>Eukaryota</taxon>
        <taxon>Fungi</taxon>
        <taxon>Dikarya</taxon>
        <taxon>Basidiomycota</taxon>
        <taxon>Agaricomycotina</taxon>
        <taxon>Agaricomycetes</taxon>
        <taxon>Cantharellales</taxon>
        <taxon>Ceratobasidiaceae</taxon>
        <taxon>Rhizoctonia</taxon>
    </lineage>
</organism>
<feature type="region of interest" description="Disordered" evidence="1">
    <location>
        <begin position="156"/>
        <end position="500"/>
    </location>
</feature>
<feature type="compositionally biased region" description="Pro residues" evidence="1">
    <location>
        <begin position="21"/>
        <end position="32"/>
    </location>
</feature>
<feature type="compositionally biased region" description="Low complexity" evidence="1">
    <location>
        <begin position="95"/>
        <end position="115"/>
    </location>
</feature>
<reference evidence="2" key="1">
    <citation type="submission" date="2021-01" db="EMBL/GenBank/DDBJ databases">
        <authorList>
            <person name="Kaushik A."/>
        </authorList>
    </citation>
    <scope>NUCLEOTIDE SEQUENCE</scope>
    <source>
        <strain evidence="2">AG1-1C</strain>
    </source>
</reference>
<feature type="compositionally biased region" description="Low complexity" evidence="1">
    <location>
        <begin position="459"/>
        <end position="468"/>
    </location>
</feature>
<evidence type="ECO:0000313" key="3">
    <source>
        <dbReference type="Proteomes" id="UP000663846"/>
    </source>
</evidence>
<feature type="compositionally biased region" description="Low complexity" evidence="1">
    <location>
        <begin position="294"/>
        <end position="307"/>
    </location>
</feature>
<feature type="region of interest" description="Disordered" evidence="1">
    <location>
        <begin position="527"/>
        <end position="624"/>
    </location>
</feature>